<keyword evidence="1" id="KW-0732">Signal</keyword>
<dbReference type="Proteomes" id="UP000599523">
    <property type="component" value="Unassembled WGS sequence"/>
</dbReference>
<proteinExistence type="predicted"/>
<evidence type="ECO:0000313" key="2">
    <source>
        <dbReference type="EMBL" id="NMG01875.1"/>
    </source>
</evidence>
<evidence type="ECO:0000313" key="3">
    <source>
        <dbReference type="Proteomes" id="UP000599523"/>
    </source>
</evidence>
<feature type="chain" id="PRO_5037247980" evidence="1">
    <location>
        <begin position="33"/>
        <end position="450"/>
    </location>
</feature>
<protein>
    <submittedName>
        <fullName evidence="2">Porin</fullName>
    </submittedName>
</protein>
<gene>
    <name evidence="2" type="ORF">GPA21_02660</name>
</gene>
<evidence type="ECO:0000256" key="1">
    <source>
        <dbReference type="SAM" id="SignalP"/>
    </source>
</evidence>
<dbReference type="AlphaFoldDB" id="A0A972FC23"/>
<dbReference type="RefSeq" id="WP_168986666.1">
    <property type="nucleotide sequence ID" value="NZ_CAWPHM010000330.1"/>
</dbReference>
<comment type="caution">
    <text evidence="2">The sequence shown here is derived from an EMBL/GenBank/DDBJ whole genome shotgun (WGS) entry which is preliminary data.</text>
</comment>
<dbReference type="Pfam" id="PF06980">
    <property type="entry name" value="DUF1302"/>
    <property type="match status" value="1"/>
</dbReference>
<reference evidence="2" key="1">
    <citation type="submission" date="2019-12" db="EMBL/GenBank/DDBJ databases">
        <title>Comparative genomics gives insights into the taxonomy of the Azoarcus-Aromatoleum group and reveals separate origins of nif in the plant-associated Azoarcus and non-plant-associated Aromatoleum sub-groups.</title>
        <authorList>
            <person name="Lafos M."/>
            <person name="Maluk M."/>
            <person name="Batista M."/>
            <person name="Junghare M."/>
            <person name="Carmona M."/>
            <person name="Faoro H."/>
            <person name="Cruz L.M."/>
            <person name="Battistoni F."/>
            <person name="De Souza E."/>
            <person name="Pedrosa F."/>
            <person name="Chen W.-M."/>
            <person name="Poole P.S."/>
            <person name="Dixon R.A."/>
            <person name="James E.K."/>
        </authorList>
    </citation>
    <scope>NUCLEOTIDE SEQUENCE</scope>
    <source>
        <strain evidence="2">NSC3</strain>
    </source>
</reference>
<feature type="signal peptide" evidence="1">
    <location>
        <begin position="1"/>
        <end position="32"/>
    </location>
</feature>
<accession>A0A972FC23</accession>
<sequence length="450" mass="50744">MRREDTTRPAGAKRGVCALALAAMLAAAPALADDLDDLFDLDTPLDESAESFGDLLPGGGRGLRVGGYGEFAAAYTTADPERWSRLRTRLELTASGRLGNGPRFRLGARADYDAAYDLESSHYPRAVRRDQRAEVSIREAFVEFGAGEWEFTLGRQHVVWGEMVGLFLADVVSARDQREFLLPEFDTMRIPQWAARAEYFAGDTHFELLWIPYPSYDDIGKPGANFYPFAVAPGTRVRNAEPSRSLSNTNWGLRVSRLIDGWDLTAFHYQSRDVSPTLYGTQAGQLEIRRDRIRQTGGTFSKDMGTFVLKGEAVHTSGRSFAAPDPFNMKSAATLDYVVGADVPYGDWRVNLQVFGRRMLDHDRAFGFDRNETGYTVLVNRGFGDRFEAEVLYVSSFNRSDYMLRPKLIWNITQEWRGQVGADLFGGRKAGLFGRYDDQDRVYMEVRRWF</sequence>
<keyword evidence="3" id="KW-1185">Reference proteome</keyword>
<organism evidence="2 3">
    <name type="scientific">Azoarcus taiwanensis</name>
    <dbReference type="NCBI Taxonomy" id="666964"/>
    <lineage>
        <taxon>Bacteria</taxon>
        <taxon>Pseudomonadati</taxon>
        <taxon>Pseudomonadota</taxon>
        <taxon>Betaproteobacteria</taxon>
        <taxon>Rhodocyclales</taxon>
        <taxon>Zoogloeaceae</taxon>
        <taxon>Azoarcus</taxon>
    </lineage>
</organism>
<dbReference type="InterPro" id="IPR010727">
    <property type="entry name" value="DUF1302"/>
</dbReference>
<name>A0A972FC23_9RHOO</name>
<dbReference type="EMBL" id="WTVM01000009">
    <property type="protein sequence ID" value="NMG01875.1"/>
    <property type="molecule type" value="Genomic_DNA"/>
</dbReference>
<dbReference type="SUPFAM" id="SSF56935">
    <property type="entry name" value="Porins"/>
    <property type="match status" value="1"/>
</dbReference>